<accession>A0A1X1JTN7</accession>
<gene>
    <name evidence="1" type="ORF">B7702_02040</name>
    <name evidence="2" type="ORF">B7702_02585</name>
</gene>
<dbReference type="InterPro" id="IPR038559">
    <property type="entry name" value="XkdN-like_sf"/>
</dbReference>
<proteinExistence type="predicted"/>
<dbReference type="Proteomes" id="UP000193849">
    <property type="component" value="Unassembled WGS sequence"/>
</dbReference>
<reference evidence="1" key="2">
    <citation type="submission" date="2017-04" db="EMBL/GenBank/DDBJ databases">
        <authorList>
            <person name="Afonso C.L."/>
            <person name="Miller P.J."/>
            <person name="Scott M.A."/>
            <person name="Spackman E."/>
            <person name="Goraichik I."/>
            <person name="Dimitrov K.M."/>
            <person name="Suarez D.L."/>
            <person name="Swayne D.E."/>
        </authorList>
    </citation>
    <scope>NUCLEOTIDE SEQUENCE</scope>
    <source>
        <strain evidence="1">RH_777_07</strain>
    </source>
</reference>
<evidence type="ECO:0000313" key="3">
    <source>
        <dbReference type="Proteomes" id="UP000193849"/>
    </source>
</evidence>
<dbReference type="Gene3D" id="3.30.2220.30">
    <property type="match status" value="1"/>
</dbReference>
<organism evidence="1 3">
    <name type="scientific">Streptococcus mitis</name>
    <dbReference type="NCBI Taxonomy" id="28037"/>
    <lineage>
        <taxon>Bacteria</taxon>
        <taxon>Bacillati</taxon>
        <taxon>Bacillota</taxon>
        <taxon>Bacilli</taxon>
        <taxon>Lactobacillales</taxon>
        <taxon>Streptococcaceae</taxon>
        <taxon>Streptococcus</taxon>
        <taxon>Streptococcus mitis group</taxon>
    </lineage>
</organism>
<sequence length="134" mass="15016">MVSGLQAFLKQNKKGEETKDVLLPSFEEPVKIRVLSAREADLINDRCFVNKPGRNGRQERVFDGVKYNREICIASIVVPDLNDKELQDSYGTMGASELFGTMFNWGESALILEAVTELSGINQTFQDKVDEAKN</sequence>
<reference evidence="1 3" key="1">
    <citation type="journal article" date="2016" name="Eur. J. Clin. Microbiol. Infect. Dis.">
        <title>Whole genome sequencing as a tool for phylogenetic analysis of clinical strains of Mitis group streptococci.</title>
        <authorList>
            <person name="Rasmussen L.H."/>
            <person name="Dargis R."/>
            <person name="Hojholt K."/>
            <person name="Christensen J.J."/>
            <person name="Skovgaard O."/>
            <person name="Justesen U.S."/>
            <person name="Rosenvinge F.S."/>
            <person name="Moser C."/>
            <person name="Lukjancenko O."/>
            <person name="Rasmussen S."/>
            <person name="Nielsen X.C."/>
        </authorList>
    </citation>
    <scope>NUCLEOTIDE SEQUENCE [LARGE SCALE GENOMIC DNA]</scope>
    <source>
        <strain evidence="1 3">RH_777_07</strain>
    </source>
</reference>
<evidence type="ECO:0000313" key="1">
    <source>
        <dbReference type="EMBL" id="ORO90459.1"/>
    </source>
</evidence>
<dbReference type="Pfam" id="PF08890">
    <property type="entry name" value="Phage_TAC_5"/>
    <property type="match status" value="1"/>
</dbReference>
<protein>
    <submittedName>
        <fullName evidence="1">Phage portal protein</fullName>
    </submittedName>
</protein>
<evidence type="ECO:0000313" key="2">
    <source>
        <dbReference type="EMBL" id="ORO90562.1"/>
    </source>
</evidence>
<dbReference type="InterPro" id="IPR014986">
    <property type="entry name" value="XkdN-like"/>
</dbReference>
<name>A0A1X1JTN7_STRMT</name>
<dbReference type="EMBL" id="NCVD01000043">
    <property type="protein sequence ID" value="ORO90459.1"/>
    <property type="molecule type" value="Genomic_DNA"/>
</dbReference>
<dbReference type="EMBL" id="NCVD01000043">
    <property type="protein sequence ID" value="ORO90562.1"/>
    <property type="molecule type" value="Genomic_DNA"/>
</dbReference>
<comment type="caution">
    <text evidence="1">The sequence shown here is derived from an EMBL/GenBank/DDBJ whole genome shotgun (WGS) entry which is preliminary data.</text>
</comment>
<dbReference type="AlphaFoldDB" id="A0A1X1JTN7"/>